<sequence length="545" mass="60546">MHGSDGGLRTLVSSCVALGVDCARVTDSERAQVVEAVPFEVETQRLRQKILAGDDPLGEMFCALRSSSDRRAAGQTFTPLEIVQSMMNWAQGRATPSRVVDPGTGSGRFIVEAMKRFPHAKGIAIDTDPIALLMARANAHVWGVDDRIEFRLADYRDTVIEKIDGLTLYIGNPPYVRHHEIQPRWKEWYAATAQELGVPSSKLAGLHSYFFFATAKYAQPGDIGAFITSSEWLDVNYGVSLRRLLLSALTLEEIHVFDPTSLPFANTQVTGVITCFACGDASDRVLMSRVDSSSGLGCLGQGIGVKRAVLESSPRWSSIGRSRKKHPQGFVELGEYFRVHRGTVTGANRVWVVRKDDVDLPESVLYPSVTKARELFASENQLTSSSHLKCVIDIPLNYDSLDEDSIDRIERYIAHARRVGADQGYVVRHRKAWWSVGLSADAPILATYMARRPPRFVRNIVRARHINVVHGLYPRENYSDHELAMFLHFLNRNVELSDGRTYAGGLTKFEPKEMERIMIPSLDLLREGACDGASEYATSLVACSA</sequence>
<dbReference type="AlphaFoldDB" id="A0A929RQE0"/>
<feature type="domain" description="Type II methyltransferase M.TaqI-like" evidence="7">
    <location>
        <begin position="170"/>
        <end position="258"/>
    </location>
</feature>
<evidence type="ECO:0000256" key="3">
    <source>
        <dbReference type="ARBA" id="ARBA00022603"/>
    </source>
</evidence>
<keyword evidence="4" id="KW-0808">Transferase</keyword>
<keyword evidence="5" id="KW-0949">S-adenosyl-L-methionine</keyword>
<evidence type="ECO:0000259" key="8">
    <source>
        <dbReference type="Pfam" id="PF22837"/>
    </source>
</evidence>
<dbReference type="InterPro" id="IPR054520">
    <property type="entry name" value="M_Eco57I_C"/>
</dbReference>
<dbReference type="Pfam" id="PF07669">
    <property type="entry name" value="Eco57I"/>
    <property type="match status" value="1"/>
</dbReference>
<evidence type="ECO:0000313" key="9">
    <source>
        <dbReference type="EMBL" id="MBF0966064.1"/>
    </source>
</evidence>
<comment type="caution">
    <text evidence="9">The sequence shown here is derived from an EMBL/GenBank/DDBJ whole genome shotgun (WGS) entry which is preliminary data.</text>
</comment>
<comment type="catalytic activity">
    <reaction evidence="6">
        <text>a 2'-deoxyadenosine in DNA + S-adenosyl-L-methionine = an N(6)-methyl-2'-deoxyadenosine in DNA + S-adenosyl-L-homocysteine + H(+)</text>
        <dbReference type="Rhea" id="RHEA:15197"/>
        <dbReference type="Rhea" id="RHEA-COMP:12418"/>
        <dbReference type="Rhea" id="RHEA-COMP:12419"/>
        <dbReference type="ChEBI" id="CHEBI:15378"/>
        <dbReference type="ChEBI" id="CHEBI:57856"/>
        <dbReference type="ChEBI" id="CHEBI:59789"/>
        <dbReference type="ChEBI" id="CHEBI:90615"/>
        <dbReference type="ChEBI" id="CHEBI:90616"/>
        <dbReference type="EC" id="2.1.1.72"/>
    </reaction>
</comment>
<evidence type="ECO:0000256" key="4">
    <source>
        <dbReference type="ARBA" id="ARBA00022679"/>
    </source>
</evidence>
<reference evidence="9" key="1">
    <citation type="submission" date="2020-04" db="EMBL/GenBank/DDBJ databases">
        <title>Deep metagenomics examines the oral microbiome during advanced dental caries in children, revealing novel taxa and co-occurrences with host molecules.</title>
        <authorList>
            <person name="Baker J.L."/>
            <person name="Morton J.T."/>
            <person name="Dinis M."/>
            <person name="Alvarez R."/>
            <person name="Tran N.C."/>
            <person name="Knight R."/>
            <person name="Edlund A."/>
        </authorList>
    </citation>
    <scope>NUCLEOTIDE SEQUENCE</scope>
    <source>
        <strain evidence="9">JCVI_30_bin.13</strain>
    </source>
</reference>
<dbReference type="Gene3D" id="3.40.50.150">
    <property type="entry name" value="Vaccinia Virus protein VP39"/>
    <property type="match status" value="1"/>
</dbReference>
<gene>
    <name evidence="9" type="ORF">HXK09_02660</name>
</gene>
<dbReference type="EC" id="2.1.1.72" evidence="2"/>
<evidence type="ECO:0000256" key="2">
    <source>
        <dbReference type="ARBA" id="ARBA00011900"/>
    </source>
</evidence>
<dbReference type="PANTHER" id="PTHR33841:SF5">
    <property type="entry name" value="DNA METHYLASE (MODIFICATION METHYLASE) (METHYLTRANSFERASE)-RELATED"/>
    <property type="match status" value="1"/>
</dbReference>
<protein>
    <recommendedName>
        <fullName evidence="2">site-specific DNA-methyltransferase (adenine-specific)</fullName>
        <ecNumber evidence="2">2.1.1.72</ecNumber>
    </recommendedName>
</protein>
<evidence type="ECO:0000259" key="7">
    <source>
        <dbReference type="Pfam" id="PF07669"/>
    </source>
</evidence>
<evidence type="ECO:0000256" key="6">
    <source>
        <dbReference type="ARBA" id="ARBA00047942"/>
    </source>
</evidence>
<accession>A0A929RQE0</accession>
<dbReference type="SUPFAM" id="SSF53335">
    <property type="entry name" value="S-adenosyl-L-methionine-dependent methyltransferases"/>
    <property type="match status" value="1"/>
</dbReference>
<dbReference type="GO" id="GO:0032259">
    <property type="term" value="P:methylation"/>
    <property type="evidence" value="ECO:0007669"/>
    <property type="project" value="UniProtKB-KW"/>
</dbReference>
<dbReference type="Proteomes" id="UP000759246">
    <property type="component" value="Unassembled WGS sequence"/>
</dbReference>
<dbReference type="CDD" id="cd02440">
    <property type="entry name" value="AdoMet_MTases"/>
    <property type="match status" value="1"/>
</dbReference>
<evidence type="ECO:0000256" key="5">
    <source>
        <dbReference type="ARBA" id="ARBA00022691"/>
    </source>
</evidence>
<dbReference type="InterPro" id="IPR050953">
    <property type="entry name" value="N4_N6_ade-DNA_methylase"/>
</dbReference>
<dbReference type="GO" id="GO:0009007">
    <property type="term" value="F:site-specific DNA-methyltransferase (adenine-specific) activity"/>
    <property type="evidence" value="ECO:0007669"/>
    <property type="project" value="UniProtKB-EC"/>
</dbReference>
<evidence type="ECO:0000256" key="1">
    <source>
        <dbReference type="ARBA" id="ARBA00006594"/>
    </source>
</evidence>
<dbReference type="EMBL" id="JABZGF010000041">
    <property type="protein sequence ID" value="MBF0966064.1"/>
    <property type="molecule type" value="Genomic_DNA"/>
</dbReference>
<dbReference type="GO" id="GO:0006304">
    <property type="term" value="P:DNA modification"/>
    <property type="evidence" value="ECO:0007669"/>
    <property type="project" value="InterPro"/>
</dbReference>
<dbReference type="InterPro" id="IPR029063">
    <property type="entry name" value="SAM-dependent_MTases_sf"/>
</dbReference>
<feature type="domain" description="Type II methyltransferase M.Eco57I C-terminal" evidence="8">
    <location>
        <begin position="328"/>
        <end position="523"/>
    </location>
</feature>
<dbReference type="PANTHER" id="PTHR33841">
    <property type="entry name" value="DNA METHYLTRANSFERASE YEEA-RELATED"/>
    <property type="match status" value="1"/>
</dbReference>
<evidence type="ECO:0000313" key="10">
    <source>
        <dbReference type="Proteomes" id="UP000759246"/>
    </source>
</evidence>
<proteinExistence type="inferred from homology"/>
<dbReference type="InterPro" id="IPR011639">
    <property type="entry name" value="MethylTrfase_TaqI-like_dom"/>
</dbReference>
<name>A0A929RQE0_9ACTO</name>
<organism evidence="9 10">
    <name type="scientific">Actinomyces bouchesdurhonensis</name>
    <dbReference type="NCBI Taxonomy" id="1852361"/>
    <lineage>
        <taxon>Bacteria</taxon>
        <taxon>Bacillati</taxon>
        <taxon>Actinomycetota</taxon>
        <taxon>Actinomycetes</taxon>
        <taxon>Actinomycetales</taxon>
        <taxon>Actinomycetaceae</taxon>
        <taxon>Actinomyces</taxon>
    </lineage>
</organism>
<dbReference type="Pfam" id="PF22837">
    <property type="entry name" value="M_Eco57I_C"/>
    <property type="match status" value="1"/>
</dbReference>
<keyword evidence="3 9" id="KW-0489">Methyltransferase</keyword>
<comment type="similarity">
    <text evidence="1">Belongs to the N(4)/N(6)-methyltransferase family.</text>
</comment>
<dbReference type="PRINTS" id="PR00507">
    <property type="entry name" value="N12N6MTFRASE"/>
</dbReference>